<dbReference type="AlphaFoldDB" id="A0A9W8I3Z4"/>
<keyword evidence="2" id="KW-0808">Transferase</keyword>
<dbReference type="Proteomes" id="UP001139887">
    <property type="component" value="Unassembled WGS sequence"/>
</dbReference>
<dbReference type="InterPro" id="IPR005801">
    <property type="entry name" value="ADC_synthase"/>
</dbReference>
<keyword evidence="2" id="KW-0032">Aminotransferase</keyword>
<dbReference type="SUPFAM" id="SSF56322">
    <property type="entry name" value="ADC synthase"/>
    <property type="match status" value="1"/>
</dbReference>
<dbReference type="Gene3D" id="3.60.120.10">
    <property type="entry name" value="Anthranilate synthase"/>
    <property type="match status" value="1"/>
</dbReference>
<evidence type="ECO:0000313" key="3">
    <source>
        <dbReference type="Proteomes" id="UP001139887"/>
    </source>
</evidence>
<dbReference type="EC" id="2.6.1.85" evidence="2"/>
<dbReference type="GO" id="GO:0046820">
    <property type="term" value="F:4-amino-4-deoxychorismate synthase activity"/>
    <property type="evidence" value="ECO:0007669"/>
    <property type="project" value="UniProtKB-EC"/>
</dbReference>
<protein>
    <submittedName>
        <fullName evidence="2">Para-aminobenzoate synthase, (PABA)</fullName>
        <ecNumber evidence="2">2.6.1.85</ecNumber>
    </submittedName>
</protein>
<dbReference type="Pfam" id="PF00425">
    <property type="entry name" value="Chorismate_bind"/>
    <property type="match status" value="1"/>
</dbReference>
<dbReference type="OrthoDB" id="64220at2759"/>
<dbReference type="InterPro" id="IPR015890">
    <property type="entry name" value="Chorismate_C"/>
</dbReference>
<dbReference type="GO" id="GO:0000162">
    <property type="term" value="P:L-tryptophan biosynthetic process"/>
    <property type="evidence" value="ECO:0007669"/>
    <property type="project" value="TreeGrafter"/>
</dbReference>
<organism evidence="2 3">
    <name type="scientific">Coemansia brasiliensis</name>
    <dbReference type="NCBI Taxonomy" id="2650707"/>
    <lineage>
        <taxon>Eukaryota</taxon>
        <taxon>Fungi</taxon>
        <taxon>Fungi incertae sedis</taxon>
        <taxon>Zoopagomycota</taxon>
        <taxon>Kickxellomycotina</taxon>
        <taxon>Kickxellomycetes</taxon>
        <taxon>Kickxellales</taxon>
        <taxon>Kickxellaceae</taxon>
        <taxon>Coemansia</taxon>
    </lineage>
</organism>
<proteinExistence type="predicted"/>
<sequence>MQAQKWIDDKVHIIEQADFTYCNNTLSLQRQNSSPIIKALQPTMQRKAYLQAIAEAQKLITAGESYEICLTNEFQARVDPMDVHQAQAMYKRMRQHNPAPYGAFIWMGDQQSGVLSCSPERFLRIQQDVDGHAIAEMKPIKGTCRRQPPPSEESAYAAWKVDDSQRQQILRESVKERAENLMIVDLVRHDLNAIAWGGQVEVPRLIEIESFRRVHQLVSTVRARVREHVGAVAAVAHCFPPGSMTGAPKPRSVQLIESLERRKRGVYSGVLGYISAAGGCSDWSVVIRTAVVDAECVRVGAGGALTFLSQPTAEWDEIETKVHSIAPAL</sequence>
<dbReference type="GO" id="GO:0008153">
    <property type="term" value="P:4-aminobenzoate biosynthetic process"/>
    <property type="evidence" value="ECO:0007669"/>
    <property type="project" value="TreeGrafter"/>
</dbReference>
<reference evidence="2" key="1">
    <citation type="submission" date="2022-07" db="EMBL/GenBank/DDBJ databases">
        <title>Phylogenomic reconstructions and comparative analyses of Kickxellomycotina fungi.</title>
        <authorList>
            <person name="Reynolds N.K."/>
            <person name="Stajich J.E."/>
            <person name="Barry K."/>
            <person name="Grigoriev I.V."/>
            <person name="Crous P."/>
            <person name="Smith M.E."/>
        </authorList>
    </citation>
    <scope>NUCLEOTIDE SEQUENCE</scope>
    <source>
        <strain evidence="2">NRRL 1566</strain>
    </source>
</reference>
<accession>A0A9W8I3Z4</accession>
<evidence type="ECO:0000259" key="1">
    <source>
        <dbReference type="Pfam" id="PF00425"/>
    </source>
</evidence>
<feature type="domain" description="Chorismate-utilising enzyme C-terminal" evidence="1">
    <location>
        <begin position="46"/>
        <end position="321"/>
    </location>
</feature>
<dbReference type="GO" id="GO:0005737">
    <property type="term" value="C:cytoplasm"/>
    <property type="evidence" value="ECO:0007669"/>
    <property type="project" value="TreeGrafter"/>
</dbReference>
<dbReference type="EMBL" id="JANBUW010001179">
    <property type="protein sequence ID" value="KAJ2844126.1"/>
    <property type="molecule type" value="Genomic_DNA"/>
</dbReference>
<dbReference type="PANTHER" id="PTHR11236:SF18">
    <property type="entry name" value="AMINODEOXYCHORISMATE SYNTHASE"/>
    <property type="match status" value="1"/>
</dbReference>
<dbReference type="InterPro" id="IPR019999">
    <property type="entry name" value="Anth_synth_I-like"/>
</dbReference>
<keyword evidence="3" id="KW-1185">Reference proteome</keyword>
<gene>
    <name evidence="2" type="primary">ABZ1</name>
    <name evidence="2" type="ORF">IWW36_005303</name>
</gene>
<dbReference type="PRINTS" id="PR00095">
    <property type="entry name" value="ANTSNTHASEI"/>
</dbReference>
<evidence type="ECO:0000313" key="2">
    <source>
        <dbReference type="EMBL" id="KAJ2844126.1"/>
    </source>
</evidence>
<comment type="caution">
    <text evidence="2">The sequence shown here is derived from an EMBL/GenBank/DDBJ whole genome shotgun (WGS) entry which is preliminary data.</text>
</comment>
<dbReference type="PANTHER" id="PTHR11236">
    <property type="entry name" value="AMINOBENZOATE/ANTHRANILATE SYNTHASE"/>
    <property type="match status" value="1"/>
</dbReference>
<name>A0A9W8I3Z4_9FUNG</name>